<dbReference type="EMBL" id="QGSV01000235">
    <property type="protein sequence ID" value="PWU45914.1"/>
    <property type="molecule type" value="Genomic_DNA"/>
</dbReference>
<dbReference type="Proteomes" id="UP000245683">
    <property type="component" value="Unassembled WGS sequence"/>
</dbReference>
<reference evidence="3" key="1">
    <citation type="submission" date="2018-05" db="EMBL/GenBank/DDBJ databases">
        <title>Micromonospora globispora sp. nov. and Micromonospora rugosa sp. nov., isolated from marine sediment.</title>
        <authorList>
            <person name="Carro L."/>
            <person name="Aysel V."/>
            <person name="Cetin D."/>
            <person name="Igual J.M."/>
            <person name="Klenk H.-P."/>
            <person name="Trujillo M.E."/>
            <person name="Sahin N."/>
        </authorList>
    </citation>
    <scope>NUCLEOTIDE SEQUENCE [LARGE SCALE GENOMIC DNA]</scope>
    <source>
        <strain evidence="3">S2904</strain>
    </source>
</reference>
<proteinExistence type="predicted"/>
<feature type="transmembrane region" description="Helical" evidence="1">
    <location>
        <begin position="125"/>
        <end position="148"/>
    </location>
</feature>
<comment type="caution">
    <text evidence="2">The sequence shown here is derived from an EMBL/GenBank/DDBJ whole genome shotgun (WGS) entry which is preliminary data.</text>
</comment>
<organism evidence="2 3">
    <name type="scientific">Micromonospora globispora</name>
    <dbReference type="NCBI Taxonomy" id="1450148"/>
    <lineage>
        <taxon>Bacteria</taxon>
        <taxon>Bacillati</taxon>
        <taxon>Actinomycetota</taxon>
        <taxon>Actinomycetes</taxon>
        <taxon>Micromonosporales</taxon>
        <taxon>Micromonosporaceae</taxon>
        <taxon>Micromonospora</taxon>
    </lineage>
</organism>
<name>A0A317K0R6_9ACTN</name>
<evidence type="ECO:0000256" key="1">
    <source>
        <dbReference type="SAM" id="Phobius"/>
    </source>
</evidence>
<feature type="transmembrane region" description="Helical" evidence="1">
    <location>
        <begin position="32"/>
        <end position="58"/>
    </location>
</feature>
<dbReference type="OrthoDB" id="156718at2"/>
<dbReference type="InterPro" id="IPR025498">
    <property type="entry name" value="DUF4389"/>
</dbReference>
<evidence type="ECO:0000313" key="2">
    <source>
        <dbReference type="EMBL" id="PWU45914.1"/>
    </source>
</evidence>
<dbReference type="Pfam" id="PF14333">
    <property type="entry name" value="DUF4389"/>
    <property type="match status" value="2"/>
</dbReference>
<keyword evidence="1" id="KW-0472">Membrane</keyword>
<dbReference type="AlphaFoldDB" id="A0A317K0R6"/>
<protein>
    <submittedName>
        <fullName evidence="2">DUF4389 domain-containing protein</fullName>
    </submittedName>
</protein>
<sequence>MTVTSVYPVRVDAHLDPHLSRWLWLVKWILAIPHYIVLIPLWIAFCVVSVIAFFAILFTGRYPRPLFEFNVGVMRWTWRVNYYAYSALGTDQYPPFTLAEVPDYPAHLHVPYPEHLSRGLVLVKWWLLALPHLLIVGILAGGGTWLTLNSDTQNYSWTGGGLIGLLVLIAAIILAVTGRYPNGLYDLILGLNRWVLRVAAYTSLMTDTYPPFRLDSGGRDPATTVIATTGEANGA</sequence>
<keyword evidence="3" id="KW-1185">Reference proteome</keyword>
<evidence type="ECO:0000313" key="3">
    <source>
        <dbReference type="Proteomes" id="UP000245683"/>
    </source>
</evidence>
<accession>A0A317K0R6</accession>
<keyword evidence="1" id="KW-0812">Transmembrane</keyword>
<dbReference type="RefSeq" id="WP_109946149.1">
    <property type="nucleotide sequence ID" value="NZ_QGGF01000284.1"/>
</dbReference>
<keyword evidence="1" id="KW-1133">Transmembrane helix</keyword>
<feature type="transmembrane region" description="Helical" evidence="1">
    <location>
        <begin position="154"/>
        <end position="176"/>
    </location>
</feature>
<gene>
    <name evidence="2" type="ORF">DLJ46_19940</name>
</gene>